<dbReference type="InterPro" id="IPR036388">
    <property type="entry name" value="WH-like_DNA-bd_sf"/>
</dbReference>
<organism evidence="5 6">
    <name type="scientific">Nakamurella flava</name>
    <dbReference type="NCBI Taxonomy" id="2576308"/>
    <lineage>
        <taxon>Bacteria</taxon>
        <taxon>Bacillati</taxon>
        <taxon>Actinomycetota</taxon>
        <taxon>Actinomycetes</taxon>
        <taxon>Nakamurellales</taxon>
        <taxon>Nakamurellaceae</taxon>
        <taxon>Nakamurella</taxon>
    </lineage>
</organism>
<evidence type="ECO:0000259" key="4">
    <source>
        <dbReference type="PROSITE" id="PS50921"/>
    </source>
</evidence>
<comment type="caution">
    <text evidence="5">The sequence shown here is derived from an EMBL/GenBank/DDBJ whole genome shotgun (WGS) entry which is preliminary data.</text>
</comment>
<dbReference type="Gene3D" id="3.30.450.40">
    <property type="match status" value="1"/>
</dbReference>
<dbReference type="SUPFAM" id="SSF52172">
    <property type="entry name" value="CheY-like"/>
    <property type="match status" value="1"/>
</dbReference>
<dbReference type="InterPro" id="IPR029016">
    <property type="entry name" value="GAF-like_dom_sf"/>
</dbReference>
<protein>
    <submittedName>
        <fullName evidence="5">GAF and ANTAR domain-containing protein</fullName>
    </submittedName>
</protein>
<evidence type="ECO:0000313" key="6">
    <source>
        <dbReference type="Proteomes" id="UP000306985"/>
    </source>
</evidence>
<evidence type="ECO:0000256" key="2">
    <source>
        <dbReference type="ARBA" id="ARBA00023163"/>
    </source>
</evidence>
<proteinExistence type="predicted"/>
<accession>A0A4U6QBB0</accession>
<evidence type="ECO:0000256" key="3">
    <source>
        <dbReference type="SAM" id="MobiDB-lite"/>
    </source>
</evidence>
<keyword evidence="1" id="KW-0805">Transcription regulation</keyword>
<keyword evidence="6" id="KW-1185">Reference proteome</keyword>
<dbReference type="AlphaFoldDB" id="A0A4U6QBB0"/>
<dbReference type="GO" id="GO:0003723">
    <property type="term" value="F:RNA binding"/>
    <property type="evidence" value="ECO:0007669"/>
    <property type="project" value="InterPro"/>
</dbReference>
<dbReference type="Pfam" id="PF03861">
    <property type="entry name" value="ANTAR"/>
    <property type="match status" value="1"/>
</dbReference>
<reference evidence="5 6" key="1">
    <citation type="submission" date="2019-05" db="EMBL/GenBank/DDBJ databases">
        <title>Nakamurella sp. N5BH11, whole genome shotgun sequence.</title>
        <authorList>
            <person name="Tuo L."/>
        </authorList>
    </citation>
    <scope>NUCLEOTIDE SEQUENCE [LARGE SCALE GENOMIC DNA]</scope>
    <source>
        <strain evidence="5 6">N5BH11</strain>
    </source>
</reference>
<dbReference type="PIRSF" id="PIRSF036625">
    <property type="entry name" value="GAF_ANTAR"/>
    <property type="match status" value="1"/>
</dbReference>
<name>A0A4U6QBB0_9ACTN</name>
<keyword evidence="2" id="KW-0804">Transcription</keyword>
<dbReference type="RefSeq" id="WP_137451041.1">
    <property type="nucleotide sequence ID" value="NZ_SZZH01000005.1"/>
</dbReference>
<dbReference type="InterPro" id="IPR012074">
    <property type="entry name" value="GAF_ANTAR"/>
</dbReference>
<feature type="region of interest" description="Disordered" evidence="3">
    <location>
        <begin position="235"/>
        <end position="265"/>
    </location>
</feature>
<dbReference type="InterPro" id="IPR005561">
    <property type="entry name" value="ANTAR"/>
</dbReference>
<dbReference type="PROSITE" id="PS50921">
    <property type="entry name" value="ANTAR"/>
    <property type="match status" value="1"/>
</dbReference>
<dbReference type="Gene3D" id="1.10.10.10">
    <property type="entry name" value="Winged helix-like DNA-binding domain superfamily/Winged helix DNA-binding domain"/>
    <property type="match status" value="1"/>
</dbReference>
<sequence>MDDCVSGVMAEGFRTLGDRLFHTHDVAQALTDVARLAQWSIPRCDWAGLTQNTGRQCDRFTTIAATDPVVRVADDLQYHLAQGPAVAAMRADGLFRADDLRQSNEWPEFGARVTADTPIRSALSLTVHVPTHRAALNLYSASVGAFTTDSVDVATMFAAHAEVMLMLVRQTDKVVNLDRALTTSRLVGHAVGILMYAYRIDADAAFDRLRVVSSNMNRKLTDVAAELVETGLLPTWRPARPSSPPRGLDPPATVATTGRHTGERA</sequence>
<dbReference type="InterPro" id="IPR011006">
    <property type="entry name" value="CheY-like_superfamily"/>
</dbReference>
<dbReference type="EMBL" id="SZZH01000005">
    <property type="protein sequence ID" value="TKV57337.1"/>
    <property type="molecule type" value="Genomic_DNA"/>
</dbReference>
<evidence type="ECO:0000313" key="5">
    <source>
        <dbReference type="EMBL" id="TKV57337.1"/>
    </source>
</evidence>
<dbReference type="SUPFAM" id="SSF55781">
    <property type="entry name" value="GAF domain-like"/>
    <property type="match status" value="1"/>
</dbReference>
<dbReference type="SMART" id="SM01012">
    <property type="entry name" value="ANTAR"/>
    <property type="match status" value="1"/>
</dbReference>
<dbReference type="OrthoDB" id="3688893at2"/>
<dbReference type="Proteomes" id="UP000306985">
    <property type="component" value="Unassembled WGS sequence"/>
</dbReference>
<feature type="domain" description="ANTAR" evidence="4">
    <location>
        <begin position="167"/>
        <end position="228"/>
    </location>
</feature>
<evidence type="ECO:0000256" key="1">
    <source>
        <dbReference type="ARBA" id="ARBA00023015"/>
    </source>
</evidence>
<gene>
    <name evidence="5" type="ORF">FDO65_17585</name>
</gene>